<gene>
    <name evidence="1" type="ORF">LTR05_008483</name>
</gene>
<evidence type="ECO:0000313" key="1">
    <source>
        <dbReference type="EMBL" id="KAK5080778.1"/>
    </source>
</evidence>
<reference evidence="1 2" key="1">
    <citation type="submission" date="2023-08" db="EMBL/GenBank/DDBJ databases">
        <title>Black Yeasts Isolated from many extreme environments.</title>
        <authorList>
            <person name="Coleine C."/>
            <person name="Stajich J.E."/>
            <person name="Selbmann L."/>
        </authorList>
    </citation>
    <scope>NUCLEOTIDE SEQUENCE [LARGE SCALE GENOMIC DNA]</scope>
    <source>
        <strain evidence="1 2">CCFEE 5910</strain>
    </source>
</reference>
<dbReference type="AlphaFoldDB" id="A0AAN7Q7I0"/>
<comment type="caution">
    <text evidence="1">The sequence shown here is derived from an EMBL/GenBank/DDBJ whole genome shotgun (WGS) entry which is preliminary data.</text>
</comment>
<name>A0AAN7Q7I0_9EURO</name>
<proteinExistence type="predicted"/>
<dbReference type="Proteomes" id="UP001309876">
    <property type="component" value="Unassembled WGS sequence"/>
</dbReference>
<accession>A0AAN7Q7I0</accession>
<dbReference type="EMBL" id="JAVRRJ010000012">
    <property type="protein sequence ID" value="KAK5080778.1"/>
    <property type="molecule type" value="Genomic_DNA"/>
</dbReference>
<evidence type="ECO:0000313" key="2">
    <source>
        <dbReference type="Proteomes" id="UP001309876"/>
    </source>
</evidence>
<organism evidence="1 2">
    <name type="scientific">Lithohypha guttulata</name>
    <dbReference type="NCBI Taxonomy" id="1690604"/>
    <lineage>
        <taxon>Eukaryota</taxon>
        <taxon>Fungi</taxon>
        <taxon>Dikarya</taxon>
        <taxon>Ascomycota</taxon>
        <taxon>Pezizomycotina</taxon>
        <taxon>Eurotiomycetes</taxon>
        <taxon>Chaetothyriomycetidae</taxon>
        <taxon>Chaetothyriales</taxon>
        <taxon>Trichomeriaceae</taxon>
        <taxon>Lithohypha</taxon>
    </lineage>
</organism>
<sequence>MYNLHKHTTTLFIRDNFSPPFTAPFLQLSVFTDNQLNTLTRELLNLYILKNTSTTARAILEKTFHRLAQSLSDAARSHYGLRSEIRLYLSALLDGLIPTDNATLEPSLFTQALPHTDHHLIFYTVKSKDASDLMQIRIYTLQALLYALRLDPLEGLPPRSPVARSHISTTTVLLQVLHQYTIGDFAKTNKLAKNVYVPEPRGGLTQEQRRAQLRRNKRHLRDVRAIDPSATPRGFLRGLDMVDMIAEHGHFRF</sequence>
<protein>
    <submittedName>
        <fullName evidence="1">Uncharacterized protein</fullName>
    </submittedName>
</protein>
<keyword evidence="2" id="KW-1185">Reference proteome</keyword>